<organism evidence="1 2">
    <name type="scientific">Glaciecola petra</name>
    <dbReference type="NCBI Taxonomy" id="3075602"/>
    <lineage>
        <taxon>Bacteria</taxon>
        <taxon>Pseudomonadati</taxon>
        <taxon>Pseudomonadota</taxon>
        <taxon>Gammaproteobacteria</taxon>
        <taxon>Alteromonadales</taxon>
        <taxon>Alteromonadaceae</taxon>
        <taxon>Glaciecola</taxon>
    </lineage>
</organism>
<dbReference type="Proteomes" id="UP001253545">
    <property type="component" value="Unassembled WGS sequence"/>
</dbReference>
<sequence>MSLLRKLLLLLALVLLSYVVFSVYFYSADRAFTNTTTSNIEITESPNYEVLTPSTQATELNNEALTSQCSGFQTALESIYPNSESLRQAHLNLVEQWILKNSDLSTQVRDKIAASIGLQYAYRDIEFVRHLRLPINIDLAAQQPETIINTKTAMDILFTNRGKSLDNIREKLKPIVASAIGNRLQIQMRNESRTFFGAMLERDRKRDNAKYLNALLDAGYKIKLLELTEFIVSSFSKDENIKQLTLNAYTDDLNYRFSAPDSAHTMTLVLFSLHHEEAELADYFLSQGVDFNTDINLRHDLTQKIPYFPISASANLALENLLNAGVFLFTSAADNKYLEVDVVNTESTNKRYEQERGRPPLGGETSLLDNLVERFGESKAKAMMARQTQTDLLSEDERNKANTILNTFLRSAINLLPQSLQVQRQACDLDYAKALFSLQQTLYKKDLNRLYKALETWNDDVNFLVIDRYSALEPEIVSSLMSKGSYAAKQALEEHVQRKSITRVRNQAEQFDSRTVFSELDRIVESQGIDEVFVYLRNAEDIPEEYRQSLLWNLQISLDQKITDFESFLSSNPATNFARMVDLIGANRASELVLFAENNVNLNYTEEAGRNLLWHAVKSNAKTSFDFLIANNVQLQPPEVIGFDALDVALDNVRTQNTDFYFVDKLLSSGFNIKSSHVELLRDLAKNHYDKIANIFEQYDIPLDQDATNE</sequence>
<evidence type="ECO:0000313" key="1">
    <source>
        <dbReference type="EMBL" id="MDT0595086.1"/>
    </source>
</evidence>
<dbReference type="RefSeq" id="WP_311368603.1">
    <property type="nucleotide sequence ID" value="NZ_JAVRHX010000002.1"/>
</dbReference>
<dbReference type="EMBL" id="JAVRHX010000002">
    <property type="protein sequence ID" value="MDT0595086.1"/>
    <property type="molecule type" value="Genomic_DNA"/>
</dbReference>
<gene>
    <name evidence="1" type="ORF">RM552_09550</name>
</gene>
<protein>
    <recommendedName>
        <fullName evidence="3">Ankyrin repeat domain-containing protein</fullName>
    </recommendedName>
</protein>
<accession>A0ABU2ZRR0</accession>
<name>A0ABU2ZRR0_9ALTE</name>
<evidence type="ECO:0008006" key="3">
    <source>
        <dbReference type="Google" id="ProtNLM"/>
    </source>
</evidence>
<proteinExistence type="predicted"/>
<keyword evidence="2" id="KW-1185">Reference proteome</keyword>
<reference evidence="1 2" key="1">
    <citation type="submission" date="2023-09" db="EMBL/GenBank/DDBJ databases">
        <authorList>
            <person name="Rey-Velasco X."/>
        </authorList>
    </citation>
    <scope>NUCLEOTIDE SEQUENCE [LARGE SCALE GENOMIC DNA]</scope>
    <source>
        <strain evidence="1 2">P117</strain>
    </source>
</reference>
<comment type="caution">
    <text evidence="1">The sequence shown here is derived from an EMBL/GenBank/DDBJ whole genome shotgun (WGS) entry which is preliminary data.</text>
</comment>
<evidence type="ECO:0000313" key="2">
    <source>
        <dbReference type="Proteomes" id="UP001253545"/>
    </source>
</evidence>